<evidence type="ECO:0000313" key="3">
    <source>
        <dbReference type="Proteomes" id="UP000183613"/>
    </source>
</evidence>
<dbReference type="OrthoDB" id="9759612at2"/>
<evidence type="ECO:0000313" key="2">
    <source>
        <dbReference type="EMBL" id="SEE96756.1"/>
    </source>
</evidence>
<comment type="caution">
    <text evidence="2">The sequence shown here is derived from an EMBL/GenBank/DDBJ whole genome shotgun (WGS) entry which is preliminary data.</text>
</comment>
<dbReference type="InterPro" id="IPR002539">
    <property type="entry name" value="MaoC-like_dom"/>
</dbReference>
<reference evidence="2" key="1">
    <citation type="submission" date="2016-10" db="EMBL/GenBank/DDBJ databases">
        <authorList>
            <person name="Varghese N."/>
            <person name="Submissions S."/>
        </authorList>
    </citation>
    <scope>NUCLEOTIDE SEQUENCE [LARGE SCALE GENOMIC DNA]</scope>
    <source>
        <strain evidence="2">LMG 25555</strain>
    </source>
</reference>
<feature type="domain" description="MaoC-like" evidence="1">
    <location>
        <begin position="33"/>
        <end position="104"/>
    </location>
</feature>
<dbReference type="InterPro" id="IPR052342">
    <property type="entry name" value="MCH/BMMD"/>
</dbReference>
<dbReference type="RefSeq" id="WP_048361924.1">
    <property type="nucleotide sequence ID" value="NZ_FNUD01000002.1"/>
</dbReference>
<dbReference type="SUPFAM" id="SSF54637">
    <property type="entry name" value="Thioesterase/thiol ester dehydrase-isomerase"/>
    <property type="match status" value="1"/>
</dbReference>
<dbReference type="Gene3D" id="3.10.129.10">
    <property type="entry name" value="Hotdog Thioesterase"/>
    <property type="match status" value="1"/>
</dbReference>
<accession>A0A0J6G812</accession>
<sequence length="154" mass="16659">MNFLGKAFDEITEGETFGQSLTIDASHISRACGMFGDFNPLHSDAEFCAKSRFGRPILHGPMTSAFMSASIGMYFYGTAVAYLEHNCRFVAPVFAGDTLSVQWTIAQTLEKPRSNGGIAVLRGQCTNQRGEQIAEATGKILLSNRMPLAATQAV</sequence>
<gene>
    <name evidence="2" type="ORF">SAMN04489800_3178</name>
</gene>
<dbReference type="AlphaFoldDB" id="A0A0J6G812"/>
<dbReference type="PATRIC" id="fig|882211.3.peg.4323"/>
<dbReference type="Proteomes" id="UP000183613">
    <property type="component" value="Unassembled WGS sequence"/>
</dbReference>
<proteinExistence type="predicted"/>
<dbReference type="PANTHER" id="PTHR43664">
    <property type="entry name" value="MONOAMINE OXIDASE-RELATED"/>
    <property type="match status" value="1"/>
</dbReference>
<keyword evidence="3" id="KW-1185">Reference proteome</keyword>
<dbReference type="PANTHER" id="PTHR43664:SF1">
    <property type="entry name" value="BETA-METHYLMALYL-COA DEHYDRATASE"/>
    <property type="match status" value="1"/>
</dbReference>
<dbReference type="Pfam" id="PF01575">
    <property type="entry name" value="MaoC_dehydratas"/>
    <property type="match status" value="1"/>
</dbReference>
<name>A0A0J6G812_PSEDM</name>
<evidence type="ECO:0000259" key="1">
    <source>
        <dbReference type="Pfam" id="PF01575"/>
    </source>
</evidence>
<dbReference type="InterPro" id="IPR029069">
    <property type="entry name" value="HotDog_dom_sf"/>
</dbReference>
<dbReference type="EMBL" id="FNUD01000002">
    <property type="protein sequence ID" value="SEE96756.1"/>
    <property type="molecule type" value="Genomic_DNA"/>
</dbReference>
<protein>
    <submittedName>
        <fullName evidence="2">Acyl dehydratase</fullName>
    </submittedName>
</protein>
<organism evidence="2 3">
    <name type="scientific">Pseudomonas deceptionensis</name>
    <dbReference type="NCBI Taxonomy" id="882211"/>
    <lineage>
        <taxon>Bacteria</taxon>
        <taxon>Pseudomonadati</taxon>
        <taxon>Pseudomonadota</taxon>
        <taxon>Gammaproteobacteria</taxon>
        <taxon>Pseudomonadales</taxon>
        <taxon>Pseudomonadaceae</taxon>
        <taxon>Pseudomonas</taxon>
    </lineage>
</organism>